<dbReference type="InterPro" id="IPR009057">
    <property type="entry name" value="Homeodomain-like_sf"/>
</dbReference>
<dbReference type="InterPro" id="IPR036271">
    <property type="entry name" value="Tet_transcr_reg_TetR-rel_C_sf"/>
</dbReference>
<dbReference type="Pfam" id="PF00440">
    <property type="entry name" value="TetR_N"/>
    <property type="match status" value="1"/>
</dbReference>
<dbReference type="InterPro" id="IPR001647">
    <property type="entry name" value="HTH_TetR"/>
</dbReference>
<dbReference type="Pfam" id="PF13305">
    <property type="entry name" value="TetR_C_33"/>
    <property type="match status" value="1"/>
</dbReference>
<dbReference type="SUPFAM" id="SSF48498">
    <property type="entry name" value="Tetracyclin repressor-like, C-terminal domain"/>
    <property type="match status" value="1"/>
</dbReference>
<dbReference type="PROSITE" id="PS50977">
    <property type="entry name" value="HTH_TETR_2"/>
    <property type="match status" value="1"/>
</dbReference>
<dbReference type="RefSeq" id="WP_064982126.1">
    <property type="nucleotide sequence ID" value="NZ_CP033508.1"/>
</dbReference>
<organism evidence="1 2">
    <name type="scientific">Mesorhizobium jarvisii</name>
    <dbReference type="NCBI Taxonomy" id="1777867"/>
    <lineage>
        <taxon>Bacteria</taxon>
        <taxon>Pseudomonadati</taxon>
        <taxon>Pseudomonadota</taxon>
        <taxon>Alphaproteobacteria</taxon>
        <taxon>Hyphomicrobiales</taxon>
        <taxon>Phyllobacteriaceae</taxon>
        <taxon>Mesorhizobium</taxon>
    </lineage>
</organism>
<dbReference type="AlphaFoldDB" id="A0A6M7TQW4"/>
<keyword evidence="2" id="KW-1185">Reference proteome</keyword>
<dbReference type="Gene3D" id="1.10.357.10">
    <property type="entry name" value="Tetracycline Repressor, domain 2"/>
    <property type="match status" value="1"/>
</dbReference>
<proteinExistence type="predicted"/>
<dbReference type="Proteomes" id="UP000275530">
    <property type="component" value="Unassembled WGS sequence"/>
</dbReference>
<reference evidence="1 2" key="1">
    <citation type="submission" date="2018-09" db="EMBL/GenBank/DDBJ databases">
        <title>Mesorhizobium carmichaelinearum sp. nov. isolated from Carmichaelinea spp. root nodules in New Zealand.</title>
        <authorList>
            <person name="De Meyer S.E."/>
        </authorList>
    </citation>
    <scope>NUCLEOTIDE SEQUENCE [LARGE SCALE GENOMIC DNA]</scope>
    <source>
        <strain evidence="1 2">LMG 28313</strain>
    </source>
</reference>
<dbReference type="PANTHER" id="PTHR30055">
    <property type="entry name" value="HTH-TYPE TRANSCRIPTIONAL REGULATOR RUTR"/>
    <property type="match status" value="1"/>
</dbReference>
<accession>A0A6M7TQW4</accession>
<gene>
    <name evidence="1" type="ORF">D3242_29070</name>
</gene>
<sequence>MPKDKTPSRTGYHHGNLRQVLIDAAVQLIEKDGAENVSVREVAKRAGVSPGAPFRHFASKTALMTAVAEQAMSRFRSEITNAVKNVATDDSIERFAAVGMAYLRWALRNPTHFQIISARSLIDWDSSESLRRDNEAVRALMEGAMVEAQRRDMLRSNDIAETQIAARALVYGLARMCIDGHFAQWGVTGNTAERTAENVLAHFVTLVRNDRS</sequence>
<dbReference type="PANTHER" id="PTHR30055:SF201">
    <property type="entry name" value="TRANSCRIPTIONAL REGULATORY PROTEIN"/>
    <property type="match status" value="1"/>
</dbReference>
<comment type="caution">
    <text evidence="1">The sequence shown here is derived from an EMBL/GenBank/DDBJ whole genome shotgun (WGS) entry which is preliminary data.</text>
</comment>
<name>A0A6M7TQW4_9HYPH</name>
<dbReference type="EMBL" id="QZXA01000015">
    <property type="protein sequence ID" value="RJT29332.1"/>
    <property type="molecule type" value="Genomic_DNA"/>
</dbReference>
<evidence type="ECO:0000313" key="1">
    <source>
        <dbReference type="EMBL" id="RJT29332.1"/>
    </source>
</evidence>
<evidence type="ECO:0000313" key="2">
    <source>
        <dbReference type="Proteomes" id="UP000275530"/>
    </source>
</evidence>
<protein>
    <submittedName>
        <fullName evidence="1">TetR/AcrR family transcriptional regulator</fullName>
    </submittedName>
</protein>
<dbReference type="GO" id="GO:0000976">
    <property type="term" value="F:transcription cis-regulatory region binding"/>
    <property type="evidence" value="ECO:0007669"/>
    <property type="project" value="TreeGrafter"/>
</dbReference>
<dbReference type="PRINTS" id="PR00455">
    <property type="entry name" value="HTHTETR"/>
</dbReference>
<dbReference type="InterPro" id="IPR050109">
    <property type="entry name" value="HTH-type_TetR-like_transc_reg"/>
</dbReference>
<dbReference type="GO" id="GO:0003700">
    <property type="term" value="F:DNA-binding transcription factor activity"/>
    <property type="evidence" value="ECO:0007669"/>
    <property type="project" value="TreeGrafter"/>
</dbReference>
<dbReference type="SUPFAM" id="SSF46689">
    <property type="entry name" value="Homeodomain-like"/>
    <property type="match status" value="1"/>
</dbReference>
<dbReference type="InterPro" id="IPR025996">
    <property type="entry name" value="MT1864/Rv1816-like_C"/>
</dbReference>